<dbReference type="Proteomes" id="UP001607303">
    <property type="component" value="Unassembled WGS sequence"/>
</dbReference>
<protein>
    <submittedName>
        <fullName evidence="2">Uncharacterized protein</fullName>
    </submittedName>
</protein>
<gene>
    <name evidence="2" type="ORF">V1477_020933</name>
</gene>
<sequence length="218" mass="25071">MKRALDIRDRIENKVQEYASLNGLKATKASRLLTSAATVHFLVGVKNREIICGIQRGRVEETEIHKKTEKKIEKKRHREGREDSGRYTGPSPLFSVGVSIIFKVGIVRNPLEYQREEVAPAPSRGVNAKSHPSQIRFVKELLCDDYANAFVSRNGPLEARSVARERKTSKETSSFPKVSFETHVYVDPVHDRSFRDTMRRNEKYDEQQALQKYRLENV</sequence>
<comment type="caution">
    <text evidence="2">The sequence shown here is derived from an EMBL/GenBank/DDBJ whole genome shotgun (WGS) entry which is preliminary data.</text>
</comment>
<dbReference type="EMBL" id="JAYRBN010000116">
    <property type="protein sequence ID" value="KAL2722113.1"/>
    <property type="molecule type" value="Genomic_DNA"/>
</dbReference>
<evidence type="ECO:0000256" key="1">
    <source>
        <dbReference type="SAM" id="MobiDB-lite"/>
    </source>
</evidence>
<accession>A0ABD2ANC0</accession>
<proteinExistence type="predicted"/>
<name>A0ABD2ANC0_VESMC</name>
<evidence type="ECO:0000313" key="3">
    <source>
        <dbReference type="Proteomes" id="UP001607303"/>
    </source>
</evidence>
<dbReference type="AlphaFoldDB" id="A0ABD2ANC0"/>
<evidence type="ECO:0000313" key="2">
    <source>
        <dbReference type="EMBL" id="KAL2722113.1"/>
    </source>
</evidence>
<feature type="region of interest" description="Disordered" evidence="1">
    <location>
        <begin position="68"/>
        <end position="88"/>
    </location>
</feature>
<organism evidence="2 3">
    <name type="scientific">Vespula maculifrons</name>
    <name type="common">Eastern yellow jacket</name>
    <name type="synonym">Wasp</name>
    <dbReference type="NCBI Taxonomy" id="7453"/>
    <lineage>
        <taxon>Eukaryota</taxon>
        <taxon>Metazoa</taxon>
        <taxon>Ecdysozoa</taxon>
        <taxon>Arthropoda</taxon>
        <taxon>Hexapoda</taxon>
        <taxon>Insecta</taxon>
        <taxon>Pterygota</taxon>
        <taxon>Neoptera</taxon>
        <taxon>Endopterygota</taxon>
        <taxon>Hymenoptera</taxon>
        <taxon>Apocrita</taxon>
        <taxon>Aculeata</taxon>
        <taxon>Vespoidea</taxon>
        <taxon>Vespidae</taxon>
        <taxon>Vespinae</taxon>
        <taxon>Vespula</taxon>
    </lineage>
</organism>
<reference evidence="2 3" key="1">
    <citation type="journal article" date="2024" name="Ann. Entomol. Soc. Am.">
        <title>Genomic analyses of the southern and eastern yellowjacket wasps (Hymenoptera: Vespidae) reveal evolutionary signatures of social life.</title>
        <authorList>
            <person name="Catto M.A."/>
            <person name="Caine P.B."/>
            <person name="Orr S.E."/>
            <person name="Hunt B.G."/>
            <person name="Goodisman M.A.D."/>
        </authorList>
    </citation>
    <scope>NUCLEOTIDE SEQUENCE [LARGE SCALE GENOMIC DNA]</scope>
    <source>
        <strain evidence="2">232</strain>
        <tissue evidence="2">Head and thorax</tissue>
    </source>
</reference>
<keyword evidence="3" id="KW-1185">Reference proteome</keyword>